<dbReference type="PANTHER" id="PTHR35936:SF25">
    <property type="entry name" value="ABC TRANSPORTER SUBSTRATE-BINDING PROTEIN"/>
    <property type="match status" value="1"/>
</dbReference>
<dbReference type="PANTHER" id="PTHR35936">
    <property type="entry name" value="MEMBRANE-BOUND LYTIC MUREIN TRANSGLYCOSYLASE F"/>
    <property type="match status" value="1"/>
</dbReference>
<dbReference type="RefSeq" id="WP_161798029.1">
    <property type="nucleotide sequence ID" value="NZ_CP059734.1"/>
</dbReference>
<dbReference type="SMART" id="SM00062">
    <property type="entry name" value="PBPb"/>
    <property type="match status" value="1"/>
</dbReference>
<evidence type="ECO:0000313" key="6">
    <source>
        <dbReference type="Proteomes" id="UP000032352"/>
    </source>
</evidence>
<evidence type="ECO:0000256" key="2">
    <source>
        <dbReference type="ARBA" id="ARBA00022729"/>
    </source>
</evidence>
<feature type="chain" id="PRO_5041923232" evidence="3">
    <location>
        <begin position="24"/>
        <end position="267"/>
    </location>
</feature>
<protein>
    <submittedName>
        <fullName evidence="5">Transporter substrate-binding domain-containing protein</fullName>
    </submittedName>
</protein>
<name>A0AAE9Z974_9GAMM</name>
<evidence type="ECO:0000259" key="4">
    <source>
        <dbReference type="SMART" id="SM00062"/>
    </source>
</evidence>
<feature type="signal peptide" evidence="3">
    <location>
        <begin position="1"/>
        <end position="23"/>
    </location>
</feature>
<dbReference type="Pfam" id="PF00497">
    <property type="entry name" value="SBP_bac_3"/>
    <property type="match status" value="1"/>
</dbReference>
<dbReference type="EMBL" id="CP059734">
    <property type="protein sequence ID" value="WDE08557.1"/>
    <property type="molecule type" value="Genomic_DNA"/>
</dbReference>
<reference evidence="5 6" key="2">
    <citation type="journal article" date="2022" name="Mar. Drugs">
        <title>Bioassay-Guided Fractionation Leads to the Detection of Cholic Acid Generated by the Rare Thalassomonas sp.</title>
        <authorList>
            <person name="Pheiffer F."/>
            <person name="Schneider Y.K."/>
            <person name="Hansen E.H."/>
            <person name="Andersen J.H."/>
            <person name="Isaksson J."/>
            <person name="Busche T."/>
            <person name="R C."/>
            <person name="Kalinowski J."/>
            <person name="Zyl L.V."/>
            <person name="Trindade M."/>
        </authorList>
    </citation>
    <scope>NUCLEOTIDE SEQUENCE [LARGE SCALE GENOMIC DNA]</scope>
    <source>
        <strain evidence="5 6">XOM25</strain>
    </source>
</reference>
<dbReference type="Gene3D" id="3.40.190.10">
    <property type="entry name" value="Periplasmic binding protein-like II"/>
    <property type="match status" value="2"/>
</dbReference>
<evidence type="ECO:0000256" key="3">
    <source>
        <dbReference type="SAM" id="SignalP"/>
    </source>
</evidence>
<evidence type="ECO:0000256" key="1">
    <source>
        <dbReference type="ARBA" id="ARBA00010333"/>
    </source>
</evidence>
<proteinExistence type="inferred from homology"/>
<evidence type="ECO:0000313" key="5">
    <source>
        <dbReference type="EMBL" id="WDE08557.1"/>
    </source>
</evidence>
<sequence length="267" mass="30377">MSNANKLKIILLFLPFISFLPNASEKVVEVLSLEDYAPFVFVVNKTAKGVSGVVPGQEATKLVDGFSWEVFRDSFLAMGYTIKFTIVPWARAVDSLKSGQADVLFPMGKNQERLKLFHYSQETVNNVDFVIYVTKTGGFTWRGLASLDNKVIGVKRGFNYGDEWNALHSVKKYDIGKIINGFKMLDQGHIDGFIGYKQSWDYVLKQQGWENKFRQIPVFQPAREFVVSLNNQPRAMALLDIYDQGKRKLANNGRLAELNKKWFGIEN</sequence>
<keyword evidence="2 3" id="KW-0732">Signal</keyword>
<reference evidence="5 6" key="1">
    <citation type="journal article" date="2015" name="Genome Announc.">
        <title>Draft Genome Sequences of Marine Isolates of Thalassomonas viridans and Thalassomonas actiniarum.</title>
        <authorList>
            <person name="Olonade I."/>
            <person name="van Zyl L.J."/>
            <person name="Trindade M."/>
        </authorList>
    </citation>
    <scope>NUCLEOTIDE SEQUENCE [LARGE SCALE GENOMIC DNA]</scope>
    <source>
        <strain evidence="5 6">XOM25</strain>
    </source>
</reference>
<dbReference type="InterPro" id="IPR001638">
    <property type="entry name" value="Solute-binding_3/MltF_N"/>
</dbReference>
<dbReference type="AlphaFoldDB" id="A0AAE9Z974"/>
<organism evidence="5 6">
    <name type="scientific">Thalassomonas viridans</name>
    <dbReference type="NCBI Taxonomy" id="137584"/>
    <lineage>
        <taxon>Bacteria</taxon>
        <taxon>Pseudomonadati</taxon>
        <taxon>Pseudomonadota</taxon>
        <taxon>Gammaproteobacteria</taxon>
        <taxon>Alteromonadales</taxon>
        <taxon>Colwelliaceae</taxon>
        <taxon>Thalassomonas</taxon>
    </lineage>
</organism>
<feature type="domain" description="Solute-binding protein family 3/N-terminal" evidence="4">
    <location>
        <begin position="27"/>
        <end position="266"/>
    </location>
</feature>
<accession>A0AAE9Z974</accession>
<comment type="similarity">
    <text evidence="1">Belongs to the bacterial solute-binding protein 3 family.</text>
</comment>
<dbReference type="Proteomes" id="UP000032352">
    <property type="component" value="Chromosome pTvir"/>
</dbReference>
<gene>
    <name evidence="5" type="ORF">SG34_032045</name>
</gene>
<dbReference type="KEGG" id="tvd:SG34_032045"/>
<keyword evidence="6" id="KW-1185">Reference proteome</keyword>
<dbReference type="SUPFAM" id="SSF53850">
    <property type="entry name" value="Periplasmic binding protein-like II"/>
    <property type="match status" value="1"/>
</dbReference>